<feature type="transmembrane region" description="Helical" evidence="2">
    <location>
        <begin position="123"/>
        <end position="142"/>
    </location>
</feature>
<reference evidence="3" key="1">
    <citation type="submission" date="2021-01" db="EMBL/GenBank/DDBJ databases">
        <authorList>
            <person name="Corre E."/>
            <person name="Pelletier E."/>
            <person name="Niang G."/>
            <person name="Scheremetjew M."/>
            <person name="Finn R."/>
            <person name="Kale V."/>
            <person name="Holt S."/>
            <person name="Cochrane G."/>
            <person name="Meng A."/>
            <person name="Brown T."/>
            <person name="Cohen L."/>
        </authorList>
    </citation>
    <scope>NUCLEOTIDE SEQUENCE</scope>
    <source>
        <strain evidence="3">CCCM811</strain>
    </source>
</reference>
<gene>
    <name evidence="3" type="ORF">LGLO00237_LOCUS7682</name>
</gene>
<proteinExistence type="predicted"/>
<dbReference type="Pfam" id="PF04749">
    <property type="entry name" value="PLAC8"/>
    <property type="match status" value="1"/>
</dbReference>
<sequence length="256" mass="28747">MAARNAAAMAARKREAEHPSMGSGPSEPHTNPTTAYAAPPLVVAVPVGYPDVNTANEVQPPRQNLSRRPRNWDTHLCECFNVCVPSCMMAWCCPCFVVARVRTSAGIDEPCKGCVGDKFCPNVVFLCVPGFLYVVANVMWAVPLIGPLVTLVTFFFCIYMIYFIIETRIRFREKHNIRHPHGYCCCSCCCDCLSVFFCPVCVLAQMDRTEFEWADADACCACWCRGCCESFSEPPPAWMERHRREEVKRHDVVVVV</sequence>
<keyword evidence="2" id="KW-0472">Membrane</keyword>
<name>A0A6V3KH22_9EUKA</name>
<evidence type="ECO:0000256" key="2">
    <source>
        <dbReference type="SAM" id="Phobius"/>
    </source>
</evidence>
<organism evidence="3">
    <name type="scientific">Lotharella globosa</name>
    <dbReference type="NCBI Taxonomy" id="91324"/>
    <lineage>
        <taxon>Eukaryota</taxon>
        <taxon>Sar</taxon>
        <taxon>Rhizaria</taxon>
        <taxon>Cercozoa</taxon>
        <taxon>Chlorarachniophyceae</taxon>
        <taxon>Lotharella</taxon>
    </lineage>
</organism>
<dbReference type="AlphaFoldDB" id="A0A6V3KH22"/>
<evidence type="ECO:0000256" key="1">
    <source>
        <dbReference type="SAM" id="MobiDB-lite"/>
    </source>
</evidence>
<dbReference type="InterPro" id="IPR006461">
    <property type="entry name" value="PLAC_motif_containing"/>
</dbReference>
<dbReference type="EMBL" id="HBIV01010207">
    <property type="protein sequence ID" value="CAE0655700.1"/>
    <property type="molecule type" value="Transcribed_RNA"/>
</dbReference>
<keyword evidence="2" id="KW-0812">Transmembrane</keyword>
<evidence type="ECO:0000313" key="3">
    <source>
        <dbReference type="EMBL" id="CAE0655700.1"/>
    </source>
</evidence>
<feature type="compositionally biased region" description="Low complexity" evidence="1">
    <location>
        <begin position="1"/>
        <end position="10"/>
    </location>
</feature>
<keyword evidence="2" id="KW-1133">Transmembrane helix</keyword>
<protein>
    <submittedName>
        <fullName evidence="3">Uncharacterized protein</fullName>
    </submittedName>
</protein>
<feature type="region of interest" description="Disordered" evidence="1">
    <location>
        <begin position="1"/>
        <end position="32"/>
    </location>
</feature>
<feature type="transmembrane region" description="Helical" evidence="2">
    <location>
        <begin position="148"/>
        <end position="165"/>
    </location>
</feature>
<accession>A0A6V3KH22</accession>